<dbReference type="GO" id="GO:0007131">
    <property type="term" value="P:reciprocal meiotic recombination"/>
    <property type="evidence" value="ECO:0007669"/>
    <property type="project" value="TreeGrafter"/>
</dbReference>
<dbReference type="GO" id="GO:0005524">
    <property type="term" value="F:ATP binding"/>
    <property type="evidence" value="ECO:0007669"/>
    <property type="project" value="UniProtKB-KW"/>
</dbReference>
<dbReference type="InterPro" id="IPR027417">
    <property type="entry name" value="P-loop_NTPase"/>
</dbReference>
<dbReference type="PANTHER" id="PTHR46239:SF1">
    <property type="entry name" value="DNA REPAIR PROTEIN RAD51 HOMOLOG 3"/>
    <property type="match status" value="1"/>
</dbReference>
<dbReference type="InterPro" id="IPR052093">
    <property type="entry name" value="HR_Repair_Mediator"/>
</dbReference>
<dbReference type="GO" id="GO:0033063">
    <property type="term" value="C:Rad51B-Rad51C-Rad51D-XRCC2 complex"/>
    <property type="evidence" value="ECO:0007669"/>
    <property type="project" value="TreeGrafter"/>
</dbReference>
<evidence type="ECO:0000256" key="1">
    <source>
        <dbReference type="ARBA" id="ARBA00004123"/>
    </source>
</evidence>
<dbReference type="PANTHER" id="PTHR46239">
    <property type="entry name" value="DNA REPAIR PROTEIN RAD51 HOMOLOG 3 RAD51C"/>
    <property type="match status" value="1"/>
</dbReference>
<dbReference type="SUPFAM" id="SSF52540">
    <property type="entry name" value="P-loop containing nucleoside triphosphate hydrolases"/>
    <property type="match status" value="1"/>
</dbReference>
<evidence type="ECO:0000256" key="3">
    <source>
        <dbReference type="ARBA" id="ARBA00022763"/>
    </source>
</evidence>
<gene>
    <name evidence="8" type="ORF">D0861_05199</name>
</gene>
<feature type="compositionally biased region" description="Basic and acidic residues" evidence="7">
    <location>
        <begin position="41"/>
        <end position="50"/>
    </location>
</feature>
<keyword evidence="5" id="KW-0234">DNA repair</keyword>
<feature type="region of interest" description="Disordered" evidence="7">
    <location>
        <begin position="332"/>
        <end position="384"/>
    </location>
</feature>
<dbReference type="GO" id="GO:0000707">
    <property type="term" value="P:meiotic DNA recombinase assembly"/>
    <property type="evidence" value="ECO:0007669"/>
    <property type="project" value="TreeGrafter"/>
</dbReference>
<dbReference type="GO" id="GO:0000400">
    <property type="term" value="F:four-way junction DNA binding"/>
    <property type="evidence" value="ECO:0007669"/>
    <property type="project" value="TreeGrafter"/>
</dbReference>
<evidence type="ECO:0000256" key="2">
    <source>
        <dbReference type="ARBA" id="ARBA00022741"/>
    </source>
</evidence>
<accession>A0A3M7FFZ3</accession>
<keyword evidence="3" id="KW-0227">DNA damage</keyword>
<dbReference type="AlphaFoldDB" id="A0A3M7FFZ3"/>
<dbReference type="GO" id="GO:0008821">
    <property type="term" value="F:crossover junction DNA endonuclease activity"/>
    <property type="evidence" value="ECO:0007669"/>
    <property type="project" value="TreeGrafter"/>
</dbReference>
<organism evidence="8 9">
    <name type="scientific">Hortaea werneckii</name>
    <name type="common">Black yeast</name>
    <name type="synonym">Cladosporium werneckii</name>
    <dbReference type="NCBI Taxonomy" id="91943"/>
    <lineage>
        <taxon>Eukaryota</taxon>
        <taxon>Fungi</taxon>
        <taxon>Dikarya</taxon>
        <taxon>Ascomycota</taxon>
        <taxon>Pezizomycotina</taxon>
        <taxon>Dothideomycetes</taxon>
        <taxon>Dothideomycetidae</taxon>
        <taxon>Mycosphaerellales</taxon>
        <taxon>Teratosphaeriaceae</taxon>
        <taxon>Hortaea</taxon>
    </lineage>
</organism>
<evidence type="ECO:0000256" key="6">
    <source>
        <dbReference type="ARBA" id="ARBA00023242"/>
    </source>
</evidence>
<reference evidence="8 9" key="1">
    <citation type="journal article" date="2018" name="BMC Genomics">
        <title>Genomic evidence for intraspecific hybridization in a clonal and extremely halotolerant yeast.</title>
        <authorList>
            <person name="Gostincar C."/>
            <person name="Stajich J.E."/>
            <person name="Zupancic J."/>
            <person name="Zalar P."/>
            <person name="Gunde-Cimerman N."/>
        </authorList>
    </citation>
    <scope>NUCLEOTIDE SEQUENCE [LARGE SCALE GENOMIC DNA]</scope>
    <source>
        <strain evidence="8 9">EXF-2788</strain>
    </source>
</reference>
<comment type="subcellular location">
    <subcellularLocation>
        <location evidence="1">Nucleus</location>
    </subcellularLocation>
</comment>
<proteinExistence type="predicted"/>
<comment type="caution">
    <text evidence="8">The sequence shown here is derived from an EMBL/GenBank/DDBJ whole genome shotgun (WGS) entry which is preliminary data.</text>
</comment>
<feature type="region of interest" description="Disordered" evidence="7">
    <location>
        <begin position="41"/>
        <end position="63"/>
    </location>
</feature>
<evidence type="ECO:0000256" key="4">
    <source>
        <dbReference type="ARBA" id="ARBA00022840"/>
    </source>
</evidence>
<evidence type="ECO:0000313" key="8">
    <source>
        <dbReference type="EMBL" id="RMY87723.1"/>
    </source>
</evidence>
<name>A0A3M7FFZ3_HORWE</name>
<dbReference type="GO" id="GO:0033065">
    <property type="term" value="C:Rad51C-XRCC3 complex"/>
    <property type="evidence" value="ECO:0007669"/>
    <property type="project" value="TreeGrafter"/>
</dbReference>
<dbReference type="GO" id="GO:0005657">
    <property type="term" value="C:replication fork"/>
    <property type="evidence" value="ECO:0007669"/>
    <property type="project" value="TreeGrafter"/>
</dbReference>
<feature type="compositionally biased region" description="Acidic residues" evidence="7">
    <location>
        <begin position="351"/>
        <end position="384"/>
    </location>
</feature>
<evidence type="ECO:0000313" key="9">
    <source>
        <dbReference type="Proteomes" id="UP000268823"/>
    </source>
</evidence>
<dbReference type="Gene3D" id="3.40.50.300">
    <property type="entry name" value="P-loop containing nucleotide triphosphate hydrolases"/>
    <property type="match status" value="1"/>
</dbReference>
<keyword evidence="6" id="KW-0539">Nucleus</keyword>
<evidence type="ECO:0000256" key="5">
    <source>
        <dbReference type="ARBA" id="ARBA00023204"/>
    </source>
</evidence>
<dbReference type="EMBL" id="QWIR01000089">
    <property type="protein sequence ID" value="RMY87723.1"/>
    <property type="molecule type" value="Genomic_DNA"/>
</dbReference>
<feature type="region of interest" description="Disordered" evidence="7">
    <location>
        <begin position="1"/>
        <end position="29"/>
    </location>
</feature>
<dbReference type="VEuPathDB" id="FungiDB:BTJ68_02242"/>
<evidence type="ECO:0000256" key="7">
    <source>
        <dbReference type="SAM" id="MobiDB-lite"/>
    </source>
</evidence>
<sequence length="384" mass="41120">MAGSVQVVDLASSPSSTQARLPASSHRLPTVSASAALQELETHEPNKESDDSTGSNSKLSRDALQLPGGFETNRVTEIWGPSGAGKTALLRDLDWFVSWIMSRILSKAIFANAGADADTPLVGRRLSTILKSGDTDDTQSSEDASRLTDRLRRFRHHTAPSLSHLLALVLHPRPDFPPEGTSLLVIDGLNTLIDLDYPRFPFAGTAKTEQQKWQAGRRYAVLGSLVSGLNKKAVLNNMVVAVSTGCASRTRSDSGLGSALVPGVGGGEWDSGVWTRLAVFRDFGGRFVGVQKCQGRSLIPRDETGEAGNVICFEISEIGKLRPKEVETSAQSTGVNVMRSPAKARKRTFEEIADSEGEDVDEYGWADGDEEALPGSGDETEAPA</sequence>
<keyword evidence="2" id="KW-0547">Nucleotide-binding</keyword>
<protein>
    <recommendedName>
        <fullName evidence="10">DNA recombination and repair protein Rad51-like C-terminal domain-containing protein</fullName>
    </recommendedName>
</protein>
<dbReference type="OrthoDB" id="5957327at2759"/>
<keyword evidence="4" id="KW-0067">ATP-binding</keyword>
<evidence type="ECO:0008006" key="10">
    <source>
        <dbReference type="Google" id="ProtNLM"/>
    </source>
</evidence>
<dbReference type="Proteomes" id="UP000268823">
    <property type="component" value="Unassembled WGS sequence"/>
</dbReference>